<dbReference type="PANTHER" id="PTHR10948:SF23">
    <property type="entry name" value="TRANSPOSASE INSI FOR INSERTION SEQUENCE ELEMENT IS30A-RELATED"/>
    <property type="match status" value="1"/>
</dbReference>
<feature type="domain" description="Integrase catalytic" evidence="2">
    <location>
        <begin position="150"/>
        <end position="311"/>
    </location>
</feature>
<dbReference type="InterPro" id="IPR012337">
    <property type="entry name" value="RNaseH-like_sf"/>
</dbReference>
<dbReference type="EMBL" id="JAQRFN010000002">
    <property type="protein sequence ID" value="MDC9595735.1"/>
    <property type="molecule type" value="Genomic_DNA"/>
</dbReference>
<dbReference type="PROSITE" id="PS50994">
    <property type="entry name" value="INTEGRASE"/>
    <property type="match status" value="1"/>
</dbReference>
<evidence type="ECO:0000313" key="4">
    <source>
        <dbReference type="Proteomes" id="UP001220225"/>
    </source>
</evidence>
<organism evidence="3 4">
    <name type="scientific">Xenorhabdus anantnagensis</name>
    <dbReference type="NCBI Taxonomy" id="3025875"/>
    <lineage>
        <taxon>Bacteria</taxon>
        <taxon>Pseudomonadati</taxon>
        <taxon>Pseudomonadota</taxon>
        <taxon>Gammaproteobacteria</taxon>
        <taxon>Enterobacterales</taxon>
        <taxon>Morganellaceae</taxon>
        <taxon>Xenorhabdus</taxon>
    </lineage>
</organism>
<dbReference type="SUPFAM" id="SSF46689">
    <property type="entry name" value="Homeodomain-like"/>
    <property type="match status" value="1"/>
</dbReference>
<dbReference type="InterPro" id="IPR036397">
    <property type="entry name" value="RNaseH_sf"/>
</dbReference>
<dbReference type="InterPro" id="IPR025246">
    <property type="entry name" value="IS30-like_HTH"/>
</dbReference>
<dbReference type="RefSeq" id="WP_273574355.1">
    <property type="nucleotide sequence ID" value="NZ_JAQRFN010000002.1"/>
</dbReference>
<comment type="caution">
    <text evidence="3">The sequence shown here is derived from an EMBL/GenBank/DDBJ whole genome shotgun (WGS) entry which is preliminary data.</text>
</comment>
<dbReference type="Pfam" id="PF13936">
    <property type="entry name" value="HTH_38"/>
    <property type="match status" value="1"/>
</dbReference>
<name>A0ABT5LN49_9GAMM</name>
<protein>
    <submittedName>
        <fullName evidence="3">IS30 family transposase</fullName>
    </submittedName>
</protein>
<dbReference type="InterPro" id="IPR001584">
    <property type="entry name" value="Integrase_cat-core"/>
</dbReference>
<evidence type="ECO:0000313" key="3">
    <source>
        <dbReference type="EMBL" id="MDC9595735.1"/>
    </source>
</evidence>
<dbReference type="Gene3D" id="3.30.420.10">
    <property type="entry name" value="Ribonuclease H-like superfamily/Ribonuclease H"/>
    <property type="match status" value="1"/>
</dbReference>
<evidence type="ECO:0000256" key="1">
    <source>
        <dbReference type="ARBA" id="ARBA00023172"/>
    </source>
</evidence>
<accession>A0ABT5LN49</accession>
<dbReference type="NCBIfam" id="NF033563">
    <property type="entry name" value="transpos_IS30"/>
    <property type="match status" value="1"/>
</dbReference>
<dbReference type="PANTHER" id="PTHR10948">
    <property type="entry name" value="TRANSPOSASE"/>
    <property type="match status" value="1"/>
</dbReference>
<reference evidence="3 4" key="1">
    <citation type="submission" date="2023-02" db="EMBL/GenBank/DDBJ databases">
        <title>Entomopathogenic bacteria.</title>
        <authorList>
            <person name="Machado R.A."/>
        </authorList>
    </citation>
    <scope>NUCLEOTIDE SEQUENCE [LARGE SCALE GENOMIC DNA]</scope>
    <source>
        <strain evidence="3 4">XENO-2</strain>
    </source>
</reference>
<sequence>MTETERYQIFSLKEAGLTQCFIAKSLNRDPSTISRELRRNREAQKYCPKQSQRKASERRHCAAKAVKVTPEIAKCIKQLIWQDLSPEQTVGYLKREEIISLHHETVYRLIYNDKNNGGDLWQHLRIAKKPYRKRYGSYERRGKIKNRISIDKRPKIVDSKQRIGDWEGDTIVGKDHKSALLTLVERKSLFTIIIKLEDKTAEGVAKAAIRNLSNIKQKIRTITFDNGLEFAEHEFISKNLETKIYFAHPYSPWERAINENTNGLIRDYFPKGTDFNKVSELEINLVANRLNKRPRKTRDYKTPNELFKGISTRLLRS</sequence>
<keyword evidence="1" id="KW-0233">DNA recombination</keyword>
<keyword evidence="4" id="KW-1185">Reference proteome</keyword>
<gene>
    <name evidence="3" type="ORF">PSI14_02345</name>
</gene>
<dbReference type="InterPro" id="IPR053392">
    <property type="entry name" value="Transposase_IS30-like"/>
</dbReference>
<dbReference type="Pfam" id="PF00665">
    <property type="entry name" value="rve"/>
    <property type="match status" value="1"/>
</dbReference>
<dbReference type="InterPro" id="IPR051917">
    <property type="entry name" value="Transposase-Integrase"/>
</dbReference>
<evidence type="ECO:0000259" key="2">
    <source>
        <dbReference type="PROSITE" id="PS50994"/>
    </source>
</evidence>
<dbReference type="Proteomes" id="UP001220225">
    <property type="component" value="Unassembled WGS sequence"/>
</dbReference>
<dbReference type="InterPro" id="IPR009057">
    <property type="entry name" value="Homeodomain-like_sf"/>
</dbReference>
<proteinExistence type="predicted"/>
<dbReference type="SUPFAM" id="SSF53098">
    <property type="entry name" value="Ribonuclease H-like"/>
    <property type="match status" value="1"/>
</dbReference>